<protein>
    <submittedName>
        <fullName evidence="1">Uncharacterized protein</fullName>
    </submittedName>
</protein>
<gene>
    <name evidence="1" type="ORF">JZ751_003885</name>
</gene>
<dbReference type="AlphaFoldDB" id="A0A8T2P6F3"/>
<reference evidence="1" key="1">
    <citation type="thesis" date="2021" institute="BYU ScholarsArchive" country="Provo, UT, USA">
        <title>Applications of and Algorithms for Genome Assembly and Genomic Analyses with an Emphasis on Marine Teleosts.</title>
        <authorList>
            <person name="Pickett B.D."/>
        </authorList>
    </citation>
    <scope>NUCLEOTIDE SEQUENCE</scope>
    <source>
        <strain evidence="1">HI-2016</strain>
    </source>
</reference>
<dbReference type="EMBL" id="JAFBMS010000012">
    <property type="protein sequence ID" value="KAG9347869.1"/>
    <property type="molecule type" value="Genomic_DNA"/>
</dbReference>
<comment type="caution">
    <text evidence="1">The sequence shown here is derived from an EMBL/GenBank/DDBJ whole genome shotgun (WGS) entry which is preliminary data.</text>
</comment>
<organism evidence="1 2">
    <name type="scientific">Albula glossodonta</name>
    <name type="common">roundjaw bonefish</name>
    <dbReference type="NCBI Taxonomy" id="121402"/>
    <lineage>
        <taxon>Eukaryota</taxon>
        <taxon>Metazoa</taxon>
        <taxon>Chordata</taxon>
        <taxon>Craniata</taxon>
        <taxon>Vertebrata</taxon>
        <taxon>Euteleostomi</taxon>
        <taxon>Actinopterygii</taxon>
        <taxon>Neopterygii</taxon>
        <taxon>Teleostei</taxon>
        <taxon>Albuliformes</taxon>
        <taxon>Albulidae</taxon>
        <taxon>Albula</taxon>
    </lineage>
</organism>
<evidence type="ECO:0000313" key="2">
    <source>
        <dbReference type="Proteomes" id="UP000824540"/>
    </source>
</evidence>
<dbReference type="Proteomes" id="UP000824540">
    <property type="component" value="Unassembled WGS sequence"/>
</dbReference>
<name>A0A8T2P6F3_9TELE</name>
<keyword evidence="2" id="KW-1185">Reference proteome</keyword>
<accession>A0A8T2P6F3</accession>
<proteinExistence type="predicted"/>
<evidence type="ECO:0000313" key="1">
    <source>
        <dbReference type="EMBL" id="KAG9347869.1"/>
    </source>
</evidence>
<feature type="non-terminal residue" evidence="1">
    <location>
        <position position="90"/>
    </location>
</feature>
<sequence length="90" mass="9918">MGDLCVRGWGKGLGWLSGTTAVFWYSWQPAMEDSAKLVLSILALLTPQAQHCQAVESKSQLSVTFKLAVLFHASGVLRLKQPLCLHSRTF</sequence>